<evidence type="ECO:0000256" key="1">
    <source>
        <dbReference type="ARBA" id="ARBA00022490"/>
    </source>
</evidence>
<evidence type="ECO:0000313" key="6">
    <source>
        <dbReference type="EMBL" id="CDO94988.1"/>
    </source>
</evidence>
<evidence type="ECO:0000256" key="4">
    <source>
        <dbReference type="HAMAP-Rule" id="MF_03009"/>
    </source>
</evidence>
<comment type="subunit">
    <text evidence="4">Component of the eukaryotic translation initiation factor 3 (eIF-3) complex.</text>
</comment>
<dbReference type="GO" id="GO:0003995">
    <property type="term" value="F:acyl-CoA dehydrogenase activity"/>
    <property type="evidence" value="ECO:0007669"/>
    <property type="project" value="InterPro"/>
</dbReference>
<dbReference type="Gene3D" id="1.10.246.60">
    <property type="entry name" value="Eukaryotic translation initiation factor 3 like domains"/>
    <property type="match status" value="1"/>
</dbReference>
<keyword evidence="1 4" id="KW-0963">Cytoplasm</keyword>
<dbReference type="GO" id="GO:0016282">
    <property type="term" value="C:eukaryotic 43S preinitiation complex"/>
    <property type="evidence" value="ECO:0007669"/>
    <property type="project" value="UniProtKB-UniRule"/>
</dbReference>
<reference evidence="6 7" key="1">
    <citation type="submission" date="2014-03" db="EMBL/GenBank/DDBJ databases">
        <title>The genome of Kluyveromyces dobzhanskii.</title>
        <authorList>
            <person name="Nystedt B."/>
            <person name="Astrom S."/>
        </authorList>
    </citation>
    <scope>NUCLEOTIDE SEQUENCE [LARGE SCALE GENOMIC DNA]</scope>
    <source>
        <strain evidence="6 7">CBS 2104</strain>
    </source>
</reference>
<dbReference type="InterPro" id="IPR023194">
    <property type="entry name" value="eIF3-like_dom_sf"/>
</dbReference>
<protein>
    <recommendedName>
        <fullName evidence="4">Eukaryotic translation initiation factor 3 subunit J</fullName>
        <shortName evidence="4">eIF3j</shortName>
    </recommendedName>
    <alternativeName>
        <fullName evidence="4">Eukaryotic translation initiation factor 3 30 kDa subunit homolog</fullName>
        <shortName evidence="4">eIF-3 30 kDa subunit homolog</shortName>
    </alternativeName>
</protein>
<dbReference type="PROSITE" id="PS00073">
    <property type="entry name" value="ACYL_COA_DH_2"/>
    <property type="match status" value="1"/>
</dbReference>
<keyword evidence="3 4" id="KW-0648">Protein biosynthesis</keyword>
<keyword evidence="4" id="KW-0175">Coiled coil</keyword>
<organism evidence="6 7">
    <name type="scientific">Kluyveromyces dobzhanskii CBS 2104</name>
    <dbReference type="NCBI Taxonomy" id="1427455"/>
    <lineage>
        <taxon>Eukaryota</taxon>
        <taxon>Fungi</taxon>
        <taxon>Dikarya</taxon>
        <taxon>Ascomycota</taxon>
        <taxon>Saccharomycotina</taxon>
        <taxon>Saccharomycetes</taxon>
        <taxon>Saccharomycetales</taxon>
        <taxon>Saccharomycetaceae</taxon>
        <taxon>Kluyveromyces</taxon>
    </lineage>
</organism>
<evidence type="ECO:0000256" key="2">
    <source>
        <dbReference type="ARBA" id="ARBA00022540"/>
    </source>
</evidence>
<dbReference type="GO" id="GO:0033290">
    <property type="term" value="C:eukaryotic 48S preinitiation complex"/>
    <property type="evidence" value="ECO:0007669"/>
    <property type="project" value="UniProtKB-UniRule"/>
</dbReference>
<dbReference type="OrthoDB" id="20381at2759"/>
<dbReference type="AlphaFoldDB" id="A0A0A8LA37"/>
<feature type="coiled-coil region" evidence="4">
    <location>
        <begin position="203"/>
        <end position="233"/>
    </location>
</feature>
<feature type="region of interest" description="Disordered" evidence="5">
    <location>
        <begin position="254"/>
        <end position="280"/>
    </location>
</feature>
<dbReference type="Proteomes" id="UP000031516">
    <property type="component" value="Unassembled WGS sequence"/>
</dbReference>
<dbReference type="PANTHER" id="PTHR21681">
    <property type="entry name" value="EUKARYOTIC TRANSLATION INITIATION FACTOR 3 SUBUNIT J"/>
    <property type="match status" value="1"/>
</dbReference>
<keyword evidence="7" id="KW-1185">Reference proteome</keyword>
<evidence type="ECO:0000256" key="5">
    <source>
        <dbReference type="SAM" id="MobiDB-lite"/>
    </source>
</evidence>
<dbReference type="PANTHER" id="PTHR21681:SF0">
    <property type="entry name" value="EUKARYOTIC TRANSLATION INITIATION FACTOR 3 SUBUNIT J"/>
    <property type="match status" value="1"/>
</dbReference>
<comment type="similarity">
    <text evidence="4">Belongs to the eIF-3 subunit J family.</text>
</comment>
<comment type="function">
    <text evidence="4">Component of the eukaryotic translation initiation factor 3 (eIF-3) complex, which is involved in protein synthesis of a specialized repertoire of mRNAs and, together with other initiation factors, stimulates binding of mRNA and methionyl-tRNAi to the 40S ribosome. The eIF-3 complex specifically targets and initiates translation of a subset of mRNAs involved in cell proliferation.</text>
</comment>
<dbReference type="Pfam" id="PF08597">
    <property type="entry name" value="eIF3_subunit"/>
    <property type="match status" value="1"/>
</dbReference>
<dbReference type="InterPro" id="IPR006089">
    <property type="entry name" value="Acyl-CoA_DH_CS"/>
</dbReference>
<sequence>MSWDDEDFEVPSGSKEKPVLDSWDDEFAEKDNEPVLESWDDDEKPAAKPAAKPASKAAGKAADKGKKGTAAKAAVPAKQALLDIDTLDEKTRKELLRQAEVESDLNNAADLFGGLGVAEEHPRARALREQEQLAALAPAATLTKDTPIESHPLFSNLETKKDYQELRKALSTAITSTSSASLLNYSGGLAIDLIRDISKPMAVENIRQTIATLNLLMKEKEREERQARLARVKGGTATGGAGKKKAKATRGNLGGAFKKDNDFDLGGNDNFDDFGEDDFM</sequence>
<dbReference type="InterPro" id="IPR013906">
    <property type="entry name" value="eIF3j"/>
</dbReference>
<proteinExistence type="inferred from homology"/>
<feature type="compositionally biased region" description="Acidic residues" evidence="5">
    <location>
        <begin position="270"/>
        <end position="280"/>
    </location>
</feature>
<accession>A0A0A8LA37</accession>
<dbReference type="HAMAP" id="MF_03009">
    <property type="entry name" value="eIF3j"/>
    <property type="match status" value="1"/>
</dbReference>
<dbReference type="GO" id="GO:0003743">
    <property type="term" value="F:translation initiation factor activity"/>
    <property type="evidence" value="ECO:0007669"/>
    <property type="project" value="UniProtKB-UniRule"/>
</dbReference>
<dbReference type="GO" id="GO:0005852">
    <property type="term" value="C:eukaryotic translation initiation factor 3 complex"/>
    <property type="evidence" value="ECO:0007669"/>
    <property type="project" value="UniProtKB-UniRule"/>
</dbReference>
<name>A0A0A8LA37_9SACH</name>
<dbReference type="GO" id="GO:0001732">
    <property type="term" value="P:formation of cytoplasmic translation initiation complex"/>
    <property type="evidence" value="ECO:0007669"/>
    <property type="project" value="UniProtKB-UniRule"/>
</dbReference>
<comment type="caution">
    <text evidence="6">The sequence shown here is derived from an EMBL/GenBank/DDBJ whole genome shotgun (WGS) entry which is preliminary data.</text>
</comment>
<comment type="subcellular location">
    <subcellularLocation>
        <location evidence="4">Cytoplasm</location>
    </subcellularLocation>
</comment>
<gene>
    <name evidence="4" type="primary">HCR1</name>
    <name evidence="6" type="ORF">KLDO_g3238</name>
</gene>
<evidence type="ECO:0000256" key="3">
    <source>
        <dbReference type="ARBA" id="ARBA00022917"/>
    </source>
</evidence>
<evidence type="ECO:0000313" key="7">
    <source>
        <dbReference type="Proteomes" id="UP000031516"/>
    </source>
</evidence>
<dbReference type="EMBL" id="CCBQ010000042">
    <property type="protein sequence ID" value="CDO94988.1"/>
    <property type="molecule type" value="Genomic_DNA"/>
</dbReference>
<keyword evidence="2 4" id="KW-0396">Initiation factor</keyword>
<feature type="region of interest" description="Disordered" evidence="5">
    <location>
        <begin position="1"/>
        <end position="75"/>
    </location>
</feature>
<feature type="compositionally biased region" description="Low complexity" evidence="5">
    <location>
        <begin position="47"/>
        <end position="60"/>
    </location>
</feature>